<protein>
    <recommendedName>
        <fullName evidence="7">Polysaccharide chain length determinant N-terminal domain-containing protein</fullName>
    </recommendedName>
</protein>
<evidence type="ECO:0000256" key="4">
    <source>
        <dbReference type="ARBA" id="ARBA00022989"/>
    </source>
</evidence>
<feature type="transmembrane region" description="Helical" evidence="6">
    <location>
        <begin position="36"/>
        <end position="55"/>
    </location>
</feature>
<dbReference type="GO" id="GO:0005886">
    <property type="term" value="C:plasma membrane"/>
    <property type="evidence" value="ECO:0007669"/>
    <property type="project" value="UniProtKB-SubCell"/>
</dbReference>
<comment type="caution">
    <text evidence="8">The sequence shown here is derived from an EMBL/GenBank/DDBJ whole genome shotgun (WGS) entry which is preliminary data.</text>
</comment>
<dbReference type="PANTHER" id="PTHR32309">
    <property type="entry name" value="TYROSINE-PROTEIN KINASE"/>
    <property type="match status" value="1"/>
</dbReference>
<comment type="subcellular location">
    <subcellularLocation>
        <location evidence="1">Cell membrane</location>
        <topology evidence="1">Multi-pass membrane protein</topology>
    </subcellularLocation>
</comment>
<organism evidence="8 9">
    <name type="scientific">Natronospirillum operosum</name>
    <dbReference type="NCBI Taxonomy" id="2759953"/>
    <lineage>
        <taxon>Bacteria</taxon>
        <taxon>Pseudomonadati</taxon>
        <taxon>Pseudomonadota</taxon>
        <taxon>Gammaproteobacteria</taxon>
        <taxon>Oceanospirillales</taxon>
        <taxon>Natronospirillaceae</taxon>
        <taxon>Natronospirillum</taxon>
    </lineage>
</organism>
<dbReference type="PANTHER" id="PTHR32309:SF13">
    <property type="entry name" value="FERRIC ENTEROBACTIN TRANSPORT PROTEIN FEPE"/>
    <property type="match status" value="1"/>
</dbReference>
<keyword evidence="9" id="KW-1185">Reference proteome</keyword>
<dbReference type="InterPro" id="IPR050445">
    <property type="entry name" value="Bact_polysacc_biosynth/exp"/>
</dbReference>
<gene>
    <name evidence="8" type="ORF">E4656_02115</name>
</gene>
<proteinExistence type="predicted"/>
<accession>A0A4Z0WF41</accession>
<evidence type="ECO:0000313" key="8">
    <source>
        <dbReference type="EMBL" id="TGG95238.1"/>
    </source>
</evidence>
<dbReference type="AlphaFoldDB" id="A0A4Z0WF41"/>
<keyword evidence="2" id="KW-1003">Cell membrane</keyword>
<reference evidence="8 9" key="1">
    <citation type="submission" date="2019-04" db="EMBL/GenBank/DDBJ databases">
        <title>Natronospirillum operosus gen. nov., sp. nov., a haloalkaliphilic satellite isolated from decaying biomass of laboratory culture of cyanobacterium Geitlerinema sp. and proposal of Natronospirillaceae fam. nov. and Saccharospirillaceae fam. nov.</title>
        <authorList>
            <person name="Kevbrin V."/>
            <person name="Boltyanskaya Y."/>
            <person name="Koziaeva V."/>
            <person name="Grouzdev D.S."/>
            <person name="Park M."/>
            <person name="Cho J."/>
        </authorList>
    </citation>
    <scope>NUCLEOTIDE SEQUENCE [LARGE SCALE GENOMIC DNA]</scope>
    <source>
        <strain evidence="8 9">G-116</strain>
    </source>
</reference>
<evidence type="ECO:0000256" key="2">
    <source>
        <dbReference type="ARBA" id="ARBA00022475"/>
    </source>
</evidence>
<evidence type="ECO:0000256" key="5">
    <source>
        <dbReference type="ARBA" id="ARBA00023136"/>
    </source>
</evidence>
<evidence type="ECO:0000259" key="7">
    <source>
        <dbReference type="Pfam" id="PF02706"/>
    </source>
</evidence>
<keyword evidence="5 6" id="KW-0472">Membrane</keyword>
<name>A0A4Z0WF41_9GAMM</name>
<dbReference type="InterPro" id="IPR003856">
    <property type="entry name" value="LPS_length_determ_N"/>
</dbReference>
<evidence type="ECO:0000256" key="6">
    <source>
        <dbReference type="SAM" id="Phobius"/>
    </source>
</evidence>
<dbReference type="Proteomes" id="UP000297475">
    <property type="component" value="Unassembled WGS sequence"/>
</dbReference>
<sequence>MTNQTPKPPEHYPYPHYADDEISLVDLAKILIKRRWWVLGTAALIILAAFGYTRIAPTEPVRHEMVTFYEVAQYQNAGGEYVPLQAISDVLQRLENEHWPLHQQSLRDEGRSRPAGVSFEQPKDSVLIRIESSADHSAQPEVATLHQELLTRLQESQQTALDNRRDLLSTQIERIETSLNEFSTANTSASAELAARYGDRMLDLMQTRDSLQPGRIGQLAVPVGSTGGSGPNTSLILALGIVLGGMLGLMAGFFAEFAGRVRQSIREEGGV</sequence>
<evidence type="ECO:0000256" key="3">
    <source>
        <dbReference type="ARBA" id="ARBA00022692"/>
    </source>
</evidence>
<keyword evidence="3 6" id="KW-0812">Transmembrane</keyword>
<feature type="domain" description="Polysaccharide chain length determinant N-terminal" evidence="7">
    <location>
        <begin position="20"/>
        <end position="63"/>
    </location>
</feature>
<evidence type="ECO:0000313" key="9">
    <source>
        <dbReference type="Proteomes" id="UP000297475"/>
    </source>
</evidence>
<keyword evidence="4 6" id="KW-1133">Transmembrane helix</keyword>
<dbReference type="EMBL" id="SRMF01000001">
    <property type="protein sequence ID" value="TGG95238.1"/>
    <property type="molecule type" value="Genomic_DNA"/>
</dbReference>
<feature type="transmembrane region" description="Helical" evidence="6">
    <location>
        <begin position="235"/>
        <end position="257"/>
    </location>
</feature>
<dbReference type="GO" id="GO:0004713">
    <property type="term" value="F:protein tyrosine kinase activity"/>
    <property type="evidence" value="ECO:0007669"/>
    <property type="project" value="TreeGrafter"/>
</dbReference>
<dbReference type="Pfam" id="PF02706">
    <property type="entry name" value="Wzz"/>
    <property type="match status" value="1"/>
</dbReference>
<dbReference type="OrthoDB" id="5781423at2"/>
<evidence type="ECO:0000256" key="1">
    <source>
        <dbReference type="ARBA" id="ARBA00004651"/>
    </source>
</evidence>
<dbReference type="RefSeq" id="WP_135480746.1">
    <property type="nucleotide sequence ID" value="NZ_SRMF01000001.1"/>
</dbReference>